<name>A0ACB5UE45_9FIRM</name>
<gene>
    <name evidence="1" type="ORF">AN2V17_04390</name>
</gene>
<evidence type="ECO:0000313" key="2">
    <source>
        <dbReference type="Proteomes" id="UP001374599"/>
    </source>
</evidence>
<dbReference type="Proteomes" id="UP001374599">
    <property type="component" value="Unassembled WGS sequence"/>
</dbReference>
<protein>
    <submittedName>
        <fullName evidence="1">Uncharacterized protein</fullName>
    </submittedName>
</protein>
<reference evidence="1" key="1">
    <citation type="submission" date="2023-09" db="EMBL/GenBank/DDBJ databases">
        <title>Vallitalea sediminicola and Vallitalea maricola sp. nov., anaerobic bacteria isolated from marine sediment.</title>
        <authorList>
            <person name="Hirano S."/>
            <person name="Maeda A."/>
            <person name="Terahara T."/>
            <person name="Mori K."/>
            <person name="Hamada M."/>
            <person name="Matsumoto R."/>
            <person name="Kobayashi T."/>
        </authorList>
    </citation>
    <scope>NUCLEOTIDE SEQUENCE</scope>
    <source>
        <strain evidence="1">AN17-2</strain>
    </source>
</reference>
<sequence>MNRGSLIIYDNDGKIWCYIADAEGVASPHDIPNGIPYILTEYGEQDNKIVKSVDVSTTPHKIITEDIITKPSYEELETRLLEAEGVI</sequence>
<dbReference type="EMBL" id="BTPU01000005">
    <property type="protein sequence ID" value="GMQ61211.1"/>
    <property type="molecule type" value="Genomic_DNA"/>
</dbReference>
<proteinExistence type="predicted"/>
<comment type="caution">
    <text evidence="1">The sequence shown here is derived from an EMBL/GenBank/DDBJ whole genome shotgun (WGS) entry which is preliminary data.</text>
</comment>
<evidence type="ECO:0000313" key="1">
    <source>
        <dbReference type="EMBL" id="GMQ61211.1"/>
    </source>
</evidence>
<keyword evidence="2" id="KW-1185">Reference proteome</keyword>
<accession>A0ACB5UE45</accession>
<organism evidence="1 2">
    <name type="scientific">Vallitalea maricola</name>
    <dbReference type="NCBI Taxonomy" id="3074433"/>
    <lineage>
        <taxon>Bacteria</taxon>
        <taxon>Bacillati</taxon>
        <taxon>Bacillota</taxon>
        <taxon>Clostridia</taxon>
        <taxon>Lachnospirales</taxon>
        <taxon>Vallitaleaceae</taxon>
        <taxon>Vallitalea</taxon>
    </lineage>
</organism>